<gene>
    <name evidence="2" type="ORF">ACFOGJ_22345</name>
</gene>
<feature type="domain" description="Mannosyl-glycoprotein endo-beta-N-acetylglucosamidase-like" evidence="1">
    <location>
        <begin position="321"/>
        <end position="459"/>
    </location>
</feature>
<reference evidence="3" key="1">
    <citation type="journal article" date="2019" name="Int. J. Syst. Evol. Microbiol.">
        <title>The Global Catalogue of Microorganisms (GCM) 10K type strain sequencing project: providing services to taxonomists for standard genome sequencing and annotation.</title>
        <authorList>
            <consortium name="The Broad Institute Genomics Platform"/>
            <consortium name="The Broad Institute Genome Sequencing Center for Infectious Disease"/>
            <person name="Wu L."/>
            <person name="Ma J."/>
        </authorList>
    </citation>
    <scope>NUCLEOTIDE SEQUENCE [LARGE SCALE GENOMIC DNA]</scope>
    <source>
        <strain evidence="3">KCTC 42964</strain>
    </source>
</reference>
<dbReference type="PANTHER" id="PTHR40572">
    <property type="entry name" value="PROTEIN BAX"/>
    <property type="match status" value="1"/>
</dbReference>
<dbReference type="Gene3D" id="1.10.530.10">
    <property type="match status" value="1"/>
</dbReference>
<evidence type="ECO:0000313" key="2">
    <source>
        <dbReference type="EMBL" id="MFC3230008.1"/>
    </source>
</evidence>
<accession>A0ABV7L6M2</accession>
<dbReference type="Pfam" id="PF01832">
    <property type="entry name" value="Glucosaminidase"/>
    <property type="match status" value="1"/>
</dbReference>
<dbReference type="InterPro" id="IPR002901">
    <property type="entry name" value="MGlyc_endo_b_GlcNAc-like_dom"/>
</dbReference>
<dbReference type="PANTHER" id="PTHR40572:SF1">
    <property type="entry name" value="PROTEIN BAX"/>
    <property type="match status" value="1"/>
</dbReference>
<keyword evidence="3" id="KW-1185">Reference proteome</keyword>
<proteinExistence type="predicted"/>
<dbReference type="InterPro" id="IPR053195">
    <property type="entry name" value="Bax-like"/>
</dbReference>
<dbReference type="RefSeq" id="WP_379904763.1">
    <property type="nucleotide sequence ID" value="NZ_JBHRTR010000035.1"/>
</dbReference>
<dbReference type="Proteomes" id="UP001595528">
    <property type="component" value="Unassembled WGS sequence"/>
</dbReference>
<evidence type="ECO:0000313" key="3">
    <source>
        <dbReference type="Proteomes" id="UP001595528"/>
    </source>
</evidence>
<evidence type="ECO:0000259" key="1">
    <source>
        <dbReference type="Pfam" id="PF01832"/>
    </source>
</evidence>
<protein>
    <submittedName>
        <fullName evidence="2">Glucosaminidase domain-containing protein</fullName>
    </submittedName>
</protein>
<dbReference type="EMBL" id="JBHRTR010000035">
    <property type="protein sequence ID" value="MFC3230008.1"/>
    <property type="molecule type" value="Genomic_DNA"/>
</dbReference>
<organism evidence="2 3">
    <name type="scientific">Marinibaculum pumilum</name>
    <dbReference type="NCBI Taxonomy" id="1766165"/>
    <lineage>
        <taxon>Bacteria</taxon>
        <taxon>Pseudomonadati</taxon>
        <taxon>Pseudomonadota</taxon>
        <taxon>Alphaproteobacteria</taxon>
        <taxon>Rhodospirillales</taxon>
        <taxon>Rhodospirillaceae</taxon>
        <taxon>Marinibaculum</taxon>
    </lineage>
</organism>
<name>A0ABV7L6M2_9PROT</name>
<sequence length="489" mass="51865">MKRRRSPTSTRAIRTDFARLMVGLGGLALLGLGAGGAVSAIHMDGTPVTPPRFSERPLPVDPDVRMATPAPQDSLPVPEAQGGGTVQARAAHLPAPAVADADADPGQPAIAAGDPTAAAPASANATAALTVGVHAATDDILPAGPAPLPGAPAADAAGEVPDPRRVDREIAPYRLDADPPAPFRLASLLLQPESLVPGYGVETPGGDRHWRRTEDLLAAFGDADYDLRRIRAGESGVPRIFVGALPEDLRSIRHPERRKRTFIKTVLPLVLRANQEVLADRRRLQGLVGRLEAGTPLNGEQQGWLSTLADRYGGSADDPAELLRRVDIVPVSLALAQAAEESGWGTSRFARQGNAVFGQWTWDTEAGIVPRDRPRGRSHLVRKFPALQQSVSAYIDNLNSNPAYASFRKARAGQRSKGAADAAAEAHALDGYALAGHMSAYSERGAAYVRTLRTIIGHNDLQAFDSARLSDTIRPWTTQLAGDALRSVF</sequence>
<comment type="caution">
    <text evidence="2">The sequence shown here is derived from an EMBL/GenBank/DDBJ whole genome shotgun (WGS) entry which is preliminary data.</text>
</comment>